<gene>
    <name evidence="2" type="ORF">GCM10007933_21320</name>
</gene>
<dbReference type="PANTHER" id="PTHR35004">
    <property type="entry name" value="TRANSPOSASE RV3428C-RELATED"/>
    <property type="match status" value="1"/>
</dbReference>
<protein>
    <recommendedName>
        <fullName evidence="1">Integrase catalytic domain-containing protein</fullName>
    </recommendedName>
</protein>
<feature type="domain" description="Integrase catalytic" evidence="1">
    <location>
        <begin position="209"/>
        <end position="409"/>
    </location>
</feature>
<accession>A0ABQ6FAV6</accession>
<proteinExistence type="predicted"/>
<dbReference type="InterPro" id="IPR009004">
    <property type="entry name" value="Transposase_Mu_C"/>
</dbReference>
<organism evidence="2 3">
    <name type="scientific">Zoogloea oryzae</name>
    <dbReference type="NCBI Taxonomy" id="310767"/>
    <lineage>
        <taxon>Bacteria</taxon>
        <taxon>Pseudomonadati</taxon>
        <taxon>Pseudomonadota</taxon>
        <taxon>Betaproteobacteria</taxon>
        <taxon>Rhodocyclales</taxon>
        <taxon>Zoogloeaceae</taxon>
        <taxon>Zoogloea</taxon>
    </lineage>
</organism>
<dbReference type="InterPro" id="IPR015378">
    <property type="entry name" value="Transposase-like_Mu_C"/>
</dbReference>
<keyword evidence="3" id="KW-1185">Reference proteome</keyword>
<reference evidence="3" key="1">
    <citation type="journal article" date="2019" name="Int. J. Syst. Evol. Microbiol.">
        <title>The Global Catalogue of Microorganisms (GCM) 10K type strain sequencing project: providing services to taxonomists for standard genome sequencing and annotation.</title>
        <authorList>
            <consortium name="The Broad Institute Genomics Platform"/>
            <consortium name="The Broad Institute Genome Sequencing Center for Infectious Disease"/>
            <person name="Wu L."/>
            <person name="Ma J."/>
        </authorList>
    </citation>
    <scope>NUCLEOTIDE SEQUENCE [LARGE SCALE GENOMIC DNA]</scope>
    <source>
        <strain evidence="3">NBRC 102407</strain>
    </source>
</reference>
<dbReference type="Proteomes" id="UP001157167">
    <property type="component" value="Unassembled WGS sequence"/>
</dbReference>
<dbReference type="Pfam" id="PF09299">
    <property type="entry name" value="Mu-transpos_C"/>
    <property type="match status" value="1"/>
</dbReference>
<dbReference type="RefSeq" id="WP_284187957.1">
    <property type="nucleotide sequence ID" value="NZ_BSPX01000029.1"/>
</dbReference>
<dbReference type="InterPro" id="IPR012337">
    <property type="entry name" value="RNaseH-like_sf"/>
</dbReference>
<dbReference type="InterPro" id="IPR001584">
    <property type="entry name" value="Integrase_cat-core"/>
</dbReference>
<dbReference type="SUPFAM" id="SSF50610">
    <property type="entry name" value="mu transposase, C-terminal domain"/>
    <property type="match status" value="1"/>
</dbReference>
<dbReference type="PANTHER" id="PTHR35004:SF6">
    <property type="entry name" value="TRANSPOSASE"/>
    <property type="match status" value="1"/>
</dbReference>
<name>A0ABQ6FAV6_9RHOO</name>
<sequence>MPVIAVADKPTPRKRGVVAAVPRTNVLALRARDPWREATDKARAVALTRETVVLYVQALVDTGVSQNVAISLMLDRLDAGTLPAPTASALASTAKGGKAAPSRSAICEWLTAYRAERGPAGLLPAHKGRVVEDASWWGPALEHFNQPSKPDIAAVHRRLVEVEGFACTYEQVRAYLNSVPAMVGRHSPARLGKNLYRLTEKAFVRRSTENALPGDVYVADGYRADVYIAHPVTGDLFRPELTVGMDMRSRFIIGWRADEHEGTVAVQNMWAEAFARWNHVPPFLYVDNGSGYKNFLMDDEVCGFYQRAGVQQIIHAIPGNPHGKGWIERFFRTMKDDFLRLWQPAFYCGHEMADEVRQHIVGEVKAGRLSPPSLAQFAEAFNAWLDRYHARPHPEDASVTRAQVWAGLVPIPPHTTERELKRQAVVLTVRKASVKHGKREYGHPDLHSWNHQKVVLEYDLMDCAIGVIRSMDGRWICDARLIQTIDSVPVSRLEEKRQLRAADAIKRLEKKMDEQKARAGLIVDADATVRDVEALDADMTLLDAPAAPTDTPLILDLDLDIE</sequence>
<comment type="caution">
    <text evidence="2">The sequence shown here is derived from an EMBL/GenBank/DDBJ whole genome shotgun (WGS) entry which is preliminary data.</text>
</comment>
<dbReference type="PROSITE" id="PS50994">
    <property type="entry name" value="INTEGRASE"/>
    <property type="match status" value="1"/>
</dbReference>
<dbReference type="Gene3D" id="3.30.420.10">
    <property type="entry name" value="Ribonuclease H-like superfamily/Ribonuclease H"/>
    <property type="match status" value="1"/>
</dbReference>
<dbReference type="SUPFAM" id="SSF53098">
    <property type="entry name" value="Ribonuclease H-like"/>
    <property type="match status" value="1"/>
</dbReference>
<dbReference type="EMBL" id="BSPX01000029">
    <property type="protein sequence ID" value="GLT22672.1"/>
    <property type="molecule type" value="Genomic_DNA"/>
</dbReference>
<evidence type="ECO:0000313" key="2">
    <source>
        <dbReference type="EMBL" id="GLT22672.1"/>
    </source>
</evidence>
<evidence type="ECO:0000313" key="3">
    <source>
        <dbReference type="Proteomes" id="UP001157167"/>
    </source>
</evidence>
<dbReference type="InterPro" id="IPR036397">
    <property type="entry name" value="RNaseH_sf"/>
</dbReference>
<evidence type="ECO:0000259" key="1">
    <source>
        <dbReference type="PROSITE" id="PS50994"/>
    </source>
</evidence>